<dbReference type="InterPro" id="IPR002173">
    <property type="entry name" value="Carboh/pur_kinase_PfkB_CS"/>
</dbReference>
<evidence type="ECO:0000259" key="7">
    <source>
        <dbReference type="Pfam" id="PF00294"/>
    </source>
</evidence>
<evidence type="ECO:0000256" key="5">
    <source>
        <dbReference type="ARBA" id="ARBA00022840"/>
    </source>
</evidence>
<dbReference type="InterPro" id="IPR050306">
    <property type="entry name" value="PfkB_Carbo_kinase"/>
</dbReference>
<comment type="caution">
    <text evidence="8">The sequence shown here is derived from an EMBL/GenBank/DDBJ whole genome shotgun (WGS) entry which is preliminary data.</text>
</comment>
<dbReference type="CDD" id="cd01166">
    <property type="entry name" value="KdgK"/>
    <property type="match status" value="1"/>
</dbReference>
<dbReference type="OrthoDB" id="9813569at2"/>
<dbReference type="RefSeq" id="WP_033099260.1">
    <property type="nucleotide sequence ID" value="NZ_JACEIP010000001.1"/>
</dbReference>
<evidence type="ECO:0000256" key="3">
    <source>
        <dbReference type="ARBA" id="ARBA00022741"/>
    </source>
</evidence>
<dbReference type="Pfam" id="PF00294">
    <property type="entry name" value="PfkB"/>
    <property type="match status" value="1"/>
</dbReference>
<feature type="domain" description="Carbohydrate kinase PfkB" evidence="7">
    <location>
        <begin position="2"/>
        <end position="296"/>
    </location>
</feature>
<reference evidence="8 9" key="1">
    <citation type="submission" date="2020-07" db="EMBL/GenBank/DDBJ databases">
        <authorList>
            <person name="Feng H."/>
        </authorList>
    </citation>
    <scope>NUCLEOTIDE SEQUENCE [LARGE SCALE GENOMIC DNA]</scope>
    <source>
        <strain evidence="9">s-11</strain>
    </source>
</reference>
<proteinExistence type="inferred from homology"/>
<dbReference type="PROSITE" id="PS00584">
    <property type="entry name" value="PFKB_KINASES_2"/>
    <property type="match status" value="1"/>
</dbReference>
<keyword evidence="2 6" id="KW-0808">Transferase</keyword>
<protein>
    <submittedName>
        <fullName evidence="8">Sugar kinase</fullName>
    </submittedName>
</protein>
<dbReference type="SUPFAM" id="SSF53613">
    <property type="entry name" value="Ribokinase-like"/>
    <property type="match status" value="1"/>
</dbReference>
<dbReference type="InterPro" id="IPR002139">
    <property type="entry name" value="Ribo/fructo_kinase"/>
</dbReference>
<dbReference type="GO" id="GO:0008865">
    <property type="term" value="F:fructokinase activity"/>
    <property type="evidence" value="ECO:0007669"/>
    <property type="project" value="UniProtKB-ARBA"/>
</dbReference>
<name>A0A7W2AGA5_9BACL</name>
<dbReference type="PANTHER" id="PTHR43085">
    <property type="entry name" value="HEXOKINASE FAMILY MEMBER"/>
    <property type="match status" value="1"/>
</dbReference>
<keyword evidence="3" id="KW-0547">Nucleotide-binding</keyword>
<dbReference type="PANTHER" id="PTHR43085:SF1">
    <property type="entry name" value="PSEUDOURIDINE KINASE-RELATED"/>
    <property type="match status" value="1"/>
</dbReference>
<dbReference type="GO" id="GO:0006000">
    <property type="term" value="P:fructose metabolic process"/>
    <property type="evidence" value="ECO:0007669"/>
    <property type="project" value="UniProtKB-ARBA"/>
</dbReference>
<dbReference type="EMBL" id="JACEIP010000001">
    <property type="protein sequence ID" value="MBA4541441.1"/>
    <property type="molecule type" value="Genomic_DNA"/>
</dbReference>
<comment type="similarity">
    <text evidence="1 6">Belongs to the carbohydrate kinase PfkB family.</text>
</comment>
<sequence length="316" mass="33665">MDVVTIGETMVLFTPQNTGLLRYAKDFSLSFAGAESNLAVGLARLGHRVGWMSQVGQDEFGEAILSFLRGEGVDTTQVKKHPAAPTGLMVKEPLHRRELRVYYYRSNSAASKMDESFLNEDYLAGAKYLHLTGITPALSGSCRAMALKAVELAKKHGVKVVFDPNYRSKLWGEAEAKAALGEIAAQADIVLPGIEEGVLLTGESGPERMASRLLERGAGLVVVKLGTKGAFYASAANSGYVEGFPVKEVADPVGAGDAFAAGLLSGLLDGLSLAEAVRRACAVAALAVEVRGDFEGLPLRETLMRFMNQSGQDVLR</sequence>
<dbReference type="GO" id="GO:0005524">
    <property type="term" value="F:ATP binding"/>
    <property type="evidence" value="ECO:0007669"/>
    <property type="project" value="UniProtKB-KW"/>
</dbReference>
<evidence type="ECO:0000256" key="1">
    <source>
        <dbReference type="ARBA" id="ARBA00010688"/>
    </source>
</evidence>
<evidence type="ECO:0000256" key="2">
    <source>
        <dbReference type="ARBA" id="ARBA00022679"/>
    </source>
</evidence>
<dbReference type="PRINTS" id="PR00990">
    <property type="entry name" value="RIBOKINASE"/>
</dbReference>
<keyword evidence="9" id="KW-1185">Reference proteome</keyword>
<keyword evidence="4 6" id="KW-0418">Kinase</keyword>
<keyword evidence="5" id="KW-0067">ATP-binding</keyword>
<accession>A0A7W2AGA5</accession>
<evidence type="ECO:0000313" key="9">
    <source>
        <dbReference type="Proteomes" id="UP000530514"/>
    </source>
</evidence>
<dbReference type="InterPro" id="IPR029056">
    <property type="entry name" value="Ribokinase-like"/>
</dbReference>
<organism evidence="8 9">
    <name type="scientific">Thermoactinomyces daqus</name>
    <dbReference type="NCBI Taxonomy" id="1329516"/>
    <lineage>
        <taxon>Bacteria</taxon>
        <taxon>Bacillati</taxon>
        <taxon>Bacillota</taxon>
        <taxon>Bacilli</taxon>
        <taxon>Bacillales</taxon>
        <taxon>Thermoactinomycetaceae</taxon>
        <taxon>Thermoactinomyces</taxon>
    </lineage>
</organism>
<dbReference type="InterPro" id="IPR011611">
    <property type="entry name" value="PfkB_dom"/>
</dbReference>
<evidence type="ECO:0000256" key="4">
    <source>
        <dbReference type="ARBA" id="ARBA00022777"/>
    </source>
</evidence>
<evidence type="ECO:0000256" key="6">
    <source>
        <dbReference type="RuleBase" id="RU003704"/>
    </source>
</evidence>
<gene>
    <name evidence="8" type="ORF">H1164_00755</name>
</gene>
<evidence type="ECO:0000313" key="8">
    <source>
        <dbReference type="EMBL" id="MBA4541441.1"/>
    </source>
</evidence>
<dbReference type="AlphaFoldDB" id="A0A7W2AGA5"/>
<dbReference type="Gene3D" id="3.40.1190.20">
    <property type="match status" value="1"/>
</dbReference>
<dbReference type="Proteomes" id="UP000530514">
    <property type="component" value="Unassembled WGS sequence"/>
</dbReference>